<evidence type="ECO:0000256" key="1">
    <source>
        <dbReference type="ARBA" id="ARBA00004251"/>
    </source>
</evidence>
<name>A0A7L1NJA3_RHICY</name>
<dbReference type="SUPFAM" id="SSF48726">
    <property type="entry name" value="Immunoglobulin"/>
    <property type="match status" value="3"/>
</dbReference>
<keyword evidence="7" id="KW-1133">Transmembrane helix</keyword>
<dbReference type="SMART" id="SM00406">
    <property type="entry name" value="IGv"/>
    <property type="match status" value="3"/>
</dbReference>
<keyword evidence="11" id="KW-0393">Immunoglobulin domain</keyword>
<evidence type="ECO:0000256" key="14">
    <source>
        <dbReference type="ARBA" id="ARBA00049678"/>
    </source>
</evidence>
<evidence type="ECO:0000256" key="4">
    <source>
        <dbReference type="ARBA" id="ARBA00022525"/>
    </source>
</evidence>
<evidence type="ECO:0000256" key="6">
    <source>
        <dbReference type="ARBA" id="ARBA00022729"/>
    </source>
</evidence>
<accession>A0A7L1NJA3</accession>
<dbReference type="InterPro" id="IPR050671">
    <property type="entry name" value="CD300_family_receptors"/>
</dbReference>
<comment type="subcellular location">
    <subcellularLocation>
        <location evidence="1">Cell membrane</location>
        <topology evidence="1">Single-pass type I membrane protein</topology>
    </subcellularLocation>
    <subcellularLocation>
        <location evidence="2">Secreted</location>
    </subcellularLocation>
</comment>
<evidence type="ECO:0000313" key="18">
    <source>
        <dbReference type="Proteomes" id="UP000565785"/>
    </source>
</evidence>
<evidence type="ECO:0000313" key="17">
    <source>
        <dbReference type="EMBL" id="NXN98953.1"/>
    </source>
</evidence>
<comment type="subunit">
    <text evidence="14">Interacts (mainly via CDR1-like domain) with dimeric IgA. Interacts (mainly via CDR2-like domain) with pentameric IgM.</text>
</comment>
<comment type="function">
    <text evidence="13">Through its N-linked glycans ensures anchoring of secretory IgA (sIgA) molecules to mucus lining the epithelial surface to neutralize extracellular pathogens. On its own (free form) may act as a non-specific microbial scavenger to prevent pathogen interaction with epithelial cells.</text>
</comment>
<dbReference type="InterPro" id="IPR007110">
    <property type="entry name" value="Ig-like_dom"/>
</dbReference>
<dbReference type="OrthoDB" id="8442846at2759"/>
<evidence type="ECO:0000256" key="8">
    <source>
        <dbReference type="ARBA" id="ARBA00023136"/>
    </source>
</evidence>
<dbReference type="InterPro" id="IPR013106">
    <property type="entry name" value="Ig_V-set"/>
</dbReference>
<dbReference type="PANTHER" id="PTHR11860">
    <property type="entry name" value="POLYMERIC-IMMUNOGLOBULIN RECEPTOR"/>
    <property type="match status" value="1"/>
</dbReference>
<dbReference type="Pfam" id="PF07686">
    <property type="entry name" value="V-set"/>
    <property type="match status" value="3"/>
</dbReference>
<keyword evidence="10" id="KW-0325">Glycoprotein</keyword>
<evidence type="ECO:0000256" key="12">
    <source>
        <dbReference type="ARBA" id="ARBA00049599"/>
    </source>
</evidence>
<dbReference type="PANTHER" id="PTHR11860:SF82">
    <property type="entry name" value="POLYMERIC IMMUNOGLOBULIN RECEPTOR"/>
    <property type="match status" value="1"/>
</dbReference>
<evidence type="ECO:0000256" key="9">
    <source>
        <dbReference type="ARBA" id="ARBA00023157"/>
    </source>
</evidence>
<keyword evidence="5" id="KW-0812">Transmembrane</keyword>
<comment type="function">
    <text evidence="12">Mediates selective transcytosis of polymeric IgA and IgM across mucosal epithelial cells. Binds polymeric IgA and IgM at the basolateral surface of epithelial cells. The complex is then transported across the cell to be secreted at the apical surface. During this process, a cleavage occurs that separates the extracellular (known as the secretory component) from the transmembrane segment.</text>
</comment>
<keyword evidence="8" id="KW-0472">Membrane</keyword>
<dbReference type="Gene3D" id="2.60.40.10">
    <property type="entry name" value="Immunoglobulins"/>
    <property type="match status" value="3"/>
</dbReference>
<keyword evidence="9" id="KW-1015">Disulfide bond</keyword>
<gene>
    <name evidence="17" type="primary">Pigr_1</name>
    <name evidence="17" type="ORF">RHICYA_R16152</name>
</gene>
<dbReference type="GO" id="GO:0005886">
    <property type="term" value="C:plasma membrane"/>
    <property type="evidence" value="ECO:0007669"/>
    <property type="project" value="TreeGrafter"/>
</dbReference>
<evidence type="ECO:0000256" key="2">
    <source>
        <dbReference type="ARBA" id="ARBA00004613"/>
    </source>
</evidence>
<evidence type="ECO:0000256" key="3">
    <source>
        <dbReference type="ARBA" id="ARBA00022475"/>
    </source>
</evidence>
<evidence type="ECO:0000256" key="15">
    <source>
        <dbReference type="ARBA" id="ARBA00049745"/>
    </source>
</evidence>
<evidence type="ECO:0000256" key="11">
    <source>
        <dbReference type="ARBA" id="ARBA00023319"/>
    </source>
</evidence>
<evidence type="ECO:0000259" key="16">
    <source>
        <dbReference type="PROSITE" id="PS50835"/>
    </source>
</evidence>
<protein>
    <recommendedName>
        <fullName evidence="15">Polymeric immunoglobulin receptor</fullName>
    </recommendedName>
</protein>
<evidence type="ECO:0000256" key="10">
    <source>
        <dbReference type="ARBA" id="ARBA00023180"/>
    </source>
</evidence>
<reference evidence="17 18" key="1">
    <citation type="submission" date="2019-09" db="EMBL/GenBank/DDBJ databases">
        <title>Bird 10,000 Genomes (B10K) Project - Family phase.</title>
        <authorList>
            <person name="Zhang G."/>
        </authorList>
    </citation>
    <scope>NUCLEOTIDE SEQUENCE [LARGE SCALE GENOMIC DNA]</scope>
    <source>
        <strain evidence="17">B10K-DU-002-35</strain>
        <tissue evidence="17">Muscle</tissue>
    </source>
</reference>
<keyword evidence="3" id="KW-1003">Cell membrane</keyword>
<proteinExistence type="predicted"/>
<feature type="domain" description="Ig-like" evidence="16">
    <location>
        <begin position="248"/>
        <end position="357"/>
    </location>
</feature>
<organism evidence="17 18">
    <name type="scientific">Rhinopomastus cyanomelas</name>
    <name type="common">Common scimitarbill</name>
    <dbReference type="NCBI Taxonomy" id="113115"/>
    <lineage>
        <taxon>Eukaryota</taxon>
        <taxon>Metazoa</taxon>
        <taxon>Chordata</taxon>
        <taxon>Craniata</taxon>
        <taxon>Vertebrata</taxon>
        <taxon>Euteleostomi</taxon>
        <taxon>Archelosauria</taxon>
        <taxon>Archosauria</taxon>
        <taxon>Dinosauria</taxon>
        <taxon>Saurischia</taxon>
        <taxon>Theropoda</taxon>
        <taxon>Coelurosauria</taxon>
        <taxon>Aves</taxon>
        <taxon>Neognathae</taxon>
        <taxon>Neoaves</taxon>
        <taxon>Telluraves</taxon>
        <taxon>Coraciimorphae</taxon>
        <taxon>Bucerotiformes</taxon>
        <taxon>Rhinopomastidae</taxon>
        <taxon>Rhinopomastus</taxon>
    </lineage>
</organism>
<dbReference type="CDD" id="cd05716">
    <property type="entry name" value="IgV_pIgR_like"/>
    <property type="match status" value="3"/>
</dbReference>
<dbReference type="SMART" id="SM00409">
    <property type="entry name" value="IG"/>
    <property type="match status" value="3"/>
</dbReference>
<dbReference type="InterPro" id="IPR036179">
    <property type="entry name" value="Ig-like_dom_sf"/>
</dbReference>
<dbReference type="EMBL" id="VXBP01005924">
    <property type="protein sequence ID" value="NXN98953.1"/>
    <property type="molecule type" value="Genomic_DNA"/>
</dbReference>
<feature type="non-terminal residue" evidence="17">
    <location>
        <position position="363"/>
    </location>
</feature>
<evidence type="ECO:0000256" key="5">
    <source>
        <dbReference type="ARBA" id="ARBA00022692"/>
    </source>
</evidence>
<evidence type="ECO:0000256" key="7">
    <source>
        <dbReference type="ARBA" id="ARBA00022989"/>
    </source>
</evidence>
<keyword evidence="4" id="KW-0964">Secreted</keyword>
<dbReference type="AlphaFoldDB" id="A0A7L1NJA3"/>
<dbReference type="Proteomes" id="UP000565785">
    <property type="component" value="Unassembled WGS sequence"/>
</dbReference>
<evidence type="ECO:0000256" key="13">
    <source>
        <dbReference type="ARBA" id="ARBA00049604"/>
    </source>
</evidence>
<sequence>PVSSTLYGARLLRGEIGGSVAHQCFYSPTSANRHDRKYWCRVARGRGCPTIVSTAGYTAGDYAGRVTLRDDPRRGAFTVTLSGLRRGDAGTYRCGIGTSNRDLFVSLNLTVSPEAAAVGSTELIWGELRGSARVLCPPGDHRGGKRRFWCKLGRAGCTLIADSDGHVRRGYQGRVSISPQEGSGAFKVLISDLRKEDSGLYQCGMGSLGGQSSPHTVALQVTTGRTGSTGLLLSPGWGVWDAHTTLSPTAASTLPKRPKILVGTAGGRVSLTCRYDPEGSYDQKYLCRWKEGSCSLLVDTDGFVHESYAGRLQITSGNRANGTYTVVMRHLREEDEGWYWCGARSGRTEHTSSLKLLVWKGRC</sequence>
<keyword evidence="6" id="KW-0732">Signal</keyword>
<dbReference type="InterPro" id="IPR013783">
    <property type="entry name" value="Ig-like_fold"/>
</dbReference>
<dbReference type="PROSITE" id="PS50835">
    <property type="entry name" value="IG_LIKE"/>
    <property type="match status" value="1"/>
</dbReference>
<comment type="caution">
    <text evidence="17">The sequence shown here is derived from an EMBL/GenBank/DDBJ whole genome shotgun (WGS) entry which is preliminary data.</text>
</comment>
<dbReference type="GO" id="GO:0004888">
    <property type="term" value="F:transmembrane signaling receptor activity"/>
    <property type="evidence" value="ECO:0007669"/>
    <property type="project" value="TreeGrafter"/>
</dbReference>
<dbReference type="InterPro" id="IPR003599">
    <property type="entry name" value="Ig_sub"/>
</dbReference>
<feature type="non-terminal residue" evidence="17">
    <location>
        <position position="1"/>
    </location>
</feature>
<keyword evidence="18" id="KW-1185">Reference proteome</keyword>